<dbReference type="AlphaFoldDB" id="A0A1H4JJ46"/>
<protein>
    <submittedName>
        <fullName evidence="1">Uncharacterized protein</fullName>
    </submittedName>
</protein>
<reference evidence="2" key="1">
    <citation type="submission" date="2016-10" db="EMBL/GenBank/DDBJ databases">
        <authorList>
            <person name="Varghese N."/>
            <person name="Submissions S."/>
        </authorList>
    </citation>
    <scope>NUCLEOTIDE SEQUENCE [LARGE SCALE GENOMIC DNA]</scope>
    <source>
        <strain evidence="2">DSM 44544</strain>
    </source>
</reference>
<organism evidence="1 2">
    <name type="scientific">Amycolatopsis tolypomycina</name>
    <dbReference type="NCBI Taxonomy" id="208445"/>
    <lineage>
        <taxon>Bacteria</taxon>
        <taxon>Bacillati</taxon>
        <taxon>Actinomycetota</taxon>
        <taxon>Actinomycetes</taxon>
        <taxon>Pseudonocardiales</taxon>
        <taxon>Pseudonocardiaceae</taxon>
        <taxon>Amycolatopsis</taxon>
    </lineage>
</organism>
<name>A0A1H4JJ46_9PSEU</name>
<dbReference type="STRING" id="208445.SAMN04489727_1952"/>
<gene>
    <name evidence="1" type="ORF">SAMN04489727_1952</name>
</gene>
<evidence type="ECO:0000313" key="1">
    <source>
        <dbReference type="EMBL" id="SEB46349.1"/>
    </source>
</evidence>
<sequence length="86" mass="9256">MTTSKPNEVRDLSDNDILRAALMTATWAAHEVLLDPDDLATARTQGHPLRIIHLPDGRILVTAAHAPTCPLITSGGQSLCDDLNCE</sequence>
<proteinExistence type="predicted"/>
<accession>A0A1H4JJ46</accession>
<dbReference type="EMBL" id="FNSO01000003">
    <property type="protein sequence ID" value="SEB46349.1"/>
    <property type="molecule type" value="Genomic_DNA"/>
</dbReference>
<dbReference type="RefSeq" id="WP_091305527.1">
    <property type="nucleotide sequence ID" value="NZ_FNSO01000003.1"/>
</dbReference>
<keyword evidence="2" id="KW-1185">Reference proteome</keyword>
<evidence type="ECO:0000313" key="2">
    <source>
        <dbReference type="Proteomes" id="UP000199622"/>
    </source>
</evidence>
<dbReference type="Proteomes" id="UP000199622">
    <property type="component" value="Unassembled WGS sequence"/>
</dbReference>
<dbReference type="OrthoDB" id="3372479at2"/>